<feature type="domain" description="C2H2-type" evidence="13">
    <location>
        <begin position="245"/>
        <end position="272"/>
    </location>
</feature>
<dbReference type="PANTHER" id="PTHR24394">
    <property type="entry name" value="ZINC FINGER PROTEIN"/>
    <property type="match status" value="1"/>
</dbReference>
<dbReference type="FunFam" id="3.30.160.60:FF:000017">
    <property type="entry name" value="zinc finger protein 62 homolog"/>
    <property type="match status" value="1"/>
</dbReference>
<feature type="compositionally biased region" description="Polar residues" evidence="12">
    <location>
        <begin position="69"/>
        <end position="84"/>
    </location>
</feature>
<dbReference type="FunFam" id="3.30.160.60:FF:000965">
    <property type="entry name" value="Neurotrophin receptor-interacting factor homolog"/>
    <property type="match status" value="1"/>
</dbReference>
<keyword evidence="6" id="KW-0862">Zinc</keyword>
<protein>
    <submittedName>
        <fullName evidence="14">Zinc finger protein 664-like</fullName>
    </submittedName>
</protein>
<proteinExistence type="inferred from homology"/>
<dbReference type="GO" id="GO:0008270">
    <property type="term" value="F:zinc ion binding"/>
    <property type="evidence" value="ECO:0007669"/>
    <property type="project" value="UniProtKB-KW"/>
</dbReference>
<evidence type="ECO:0000256" key="11">
    <source>
        <dbReference type="PROSITE-ProRule" id="PRU00042"/>
    </source>
</evidence>
<dbReference type="GeneID" id="107383702"/>
<dbReference type="SMART" id="SM00355">
    <property type="entry name" value="ZnF_C2H2"/>
    <property type="match status" value="8"/>
</dbReference>
<dbReference type="OMA" id="MKYHERS"/>
<feature type="region of interest" description="Disordered" evidence="12">
    <location>
        <begin position="139"/>
        <end position="210"/>
    </location>
</feature>
<keyword evidence="4" id="KW-0677">Repeat</keyword>
<evidence type="ECO:0000256" key="7">
    <source>
        <dbReference type="ARBA" id="ARBA00023015"/>
    </source>
</evidence>
<keyword evidence="10" id="KW-0539">Nucleus</keyword>
<organism evidence="14 15">
    <name type="scientific">Nothobranchius furzeri</name>
    <name type="common">Turquoise killifish</name>
    <dbReference type="NCBI Taxonomy" id="105023"/>
    <lineage>
        <taxon>Eukaryota</taxon>
        <taxon>Metazoa</taxon>
        <taxon>Chordata</taxon>
        <taxon>Craniata</taxon>
        <taxon>Vertebrata</taxon>
        <taxon>Euteleostomi</taxon>
        <taxon>Actinopterygii</taxon>
        <taxon>Neopterygii</taxon>
        <taxon>Teleostei</taxon>
        <taxon>Neoteleostei</taxon>
        <taxon>Acanthomorphata</taxon>
        <taxon>Ovalentaria</taxon>
        <taxon>Atherinomorphae</taxon>
        <taxon>Cyprinodontiformes</taxon>
        <taxon>Nothobranchiidae</taxon>
        <taxon>Nothobranchius</taxon>
    </lineage>
</organism>
<keyword evidence="8" id="KW-0238">DNA-binding</keyword>
<keyword evidence="9" id="KW-0804">Transcription</keyword>
<evidence type="ECO:0000256" key="3">
    <source>
        <dbReference type="ARBA" id="ARBA00022723"/>
    </source>
</evidence>
<feature type="region of interest" description="Disordered" evidence="12">
    <location>
        <begin position="68"/>
        <end position="126"/>
    </location>
</feature>
<dbReference type="SUPFAM" id="SSF57667">
    <property type="entry name" value="beta-beta-alpha zinc fingers"/>
    <property type="match status" value="4"/>
</dbReference>
<dbReference type="PROSITE" id="PS50157">
    <property type="entry name" value="ZINC_FINGER_C2H2_2"/>
    <property type="match status" value="8"/>
</dbReference>
<feature type="domain" description="C2H2-type" evidence="13">
    <location>
        <begin position="273"/>
        <end position="300"/>
    </location>
</feature>
<reference evidence="14" key="1">
    <citation type="submission" date="2014-08" db="EMBL/GenBank/DDBJ databases">
        <authorList>
            <person name="Senf B."/>
            <person name="Petzold A."/>
            <person name="Downie B.R."/>
            <person name="Koch P."/>
            <person name="Platzer M."/>
        </authorList>
    </citation>
    <scope>NUCLEOTIDE SEQUENCE [LARGE SCALE GENOMIC DNA]</scope>
    <source>
        <strain evidence="14">GRZ</strain>
    </source>
</reference>
<dbReference type="InterPro" id="IPR013087">
    <property type="entry name" value="Znf_C2H2_type"/>
</dbReference>
<keyword evidence="5 11" id="KW-0863">Zinc-finger</keyword>
<feature type="domain" description="C2H2-type" evidence="13">
    <location>
        <begin position="217"/>
        <end position="244"/>
    </location>
</feature>
<dbReference type="FunFam" id="3.30.160.60:FF:000100">
    <property type="entry name" value="Zinc finger 45-like"/>
    <property type="match status" value="1"/>
</dbReference>
<dbReference type="KEGG" id="nfu:107383702"/>
<dbReference type="FunFam" id="3.30.160.60:FF:001197">
    <property type="entry name" value="Uncharacterized protein"/>
    <property type="match status" value="1"/>
</dbReference>
<keyword evidence="3" id="KW-0479">Metal-binding</keyword>
<dbReference type="GO" id="GO:0005634">
    <property type="term" value="C:nucleus"/>
    <property type="evidence" value="ECO:0007669"/>
    <property type="project" value="UniProtKB-SubCell"/>
</dbReference>
<reference evidence="14" key="3">
    <citation type="submission" date="2025-09" db="UniProtKB">
        <authorList>
            <consortium name="Ensembl"/>
        </authorList>
    </citation>
    <scope>IDENTIFICATION</scope>
</reference>
<comment type="subcellular location">
    <subcellularLocation>
        <location evidence="1">Nucleus</location>
    </subcellularLocation>
</comment>
<feature type="domain" description="C2H2-type" evidence="13">
    <location>
        <begin position="357"/>
        <end position="384"/>
    </location>
</feature>
<dbReference type="RefSeq" id="XP_015811966.3">
    <property type="nucleotide sequence ID" value="XM_015956480.3"/>
</dbReference>
<name>A0A8C6PA74_NOTFU</name>
<dbReference type="FunFam" id="3.30.160.60:FF:000478">
    <property type="entry name" value="Zinc finger protein 133"/>
    <property type="match status" value="1"/>
</dbReference>
<evidence type="ECO:0000313" key="14">
    <source>
        <dbReference type="Ensembl" id="ENSNFUP00015040852.1"/>
    </source>
</evidence>
<dbReference type="GO" id="GO:0000981">
    <property type="term" value="F:DNA-binding transcription factor activity, RNA polymerase II-specific"/>
    <property type="evidence" value="ECO:0007669"/>
    <property type="project" value="TreeGrafter"/>
</dbReference>
<dbReference type="Pfam" id="PF00096">
    <property type="entry name" value="zf-C2H2"/>
    <property type="match status" value="6"/>
</dbReference>
<dbReference type="FunFam" id="3.30.160.60:FF:002343">
    <property type="entry name" value="Zinc finger protein 33A"/>
    <property type="match status" value="2"/>
</dbReference>
<feature type="domain" description="C2H2-type" evidence="13">
    <location>
        <begin position="301"/>
        <end position="328"/>
    </location>
</feature>
<evidence type="ECO:0000256" key="10">
    <source>
        <dbReference type="ARBA" id="ARBA00023242"/>
    </source>
</evidence>
<sequence length="461" mass="53260">MSLVQHLREFISERLAAAAEEIFSQFEKTIEEELKAQRRLLDISWDPWIRLRRVTGHLRTCKEEEEVLTDQQLHNQERTFSLEQSKPEPPQVKEEHEEPEPPQVKVEHEEPEPPQVKEDPCNSQDEEQLVLEQESDTFMGTNDHEDQSEPEPSTSDQICPPHSPAVEVPDQSEQRDSEPALQMEPKPRQKKAKILKKVKSSSTSEKAGGTQKAEESVECDVCKKVFRSKSYMKVHQRIHTGEKPFVCTFCGKRFHQVCSMKYHERSHTGEKLYFCKMCGKSFSYCTPFRFHMKIHSNEKPYSCETCDKSFRSRDKLKLHTRTHTGEKPYGCDTCDKRFKDSSKLKRHMRTHTGEKPYSCRRCGKSFTDGSSLTSHMRIHTGEKPYTCEMCGGCFRHNSSLTVHMRIHTGENPYTCDTCGRTFKGSSHLKIHTRSHEDGSLVSRKRRLAAHAETPTGEKVSL</sequence>
<dbReference type="GeneTree" id="ENSGT01150000286952"/>
<reference evidence="14" key="2">
    <citation type="submission" date="2025-08" db="UniProtKB">
        <authorList>
            <consortium name="Ensembl"/>
        </authorList>
    </citation>
    <scope>IDENTIFICATION</scope>
</reference>
<comment type="similarity">
    <text evidence="2">Belongs to the krueppel C2H2-type zinc-finger protein family.</text>
</comment>
<dbReference type="Proteomes" id="UP000694548">
    <property type="component" value="Chromosome sgr09"/>
</dbReference>
<accession>A0A8C6PA74</accession>
<dbReference type="PANTHER" id="PTHR24394:SF29">
    <property type="entry name" value="MYONEURIN"/>
    <property type="match status" value="1"/>
</dbReference>
<dbReference type="PROSITE" id="PS00028">
    <property type="entry name" value="ZINC_FINGER_C2H2_1"/>
    <property type="match status" value="8"/>
</dbReference>
<feature type="domain" description="C2H2-type" evidence="13">
    <location>
        <begin position="385"/>
        <end position="412"/>
    </location>
</feature>
<feature type="compositionally biased region" description="Basic residues" evidence="12">
    <location>
        <begin position="188"/>
        <end position="199"/>
    </location>
</feature>
<evidence type="ECO:0000259" key="13">
    <source>
        <dbReference type="PROSITE" id="PS50157"/>
    </source>
</evidence>
<evidence type="ECO:0000256" key="9">
    <source>
        <dbReference type="ARBA" id="ARBA00023163"/>
    </source>
</evidence>
<dbReference type="OrthoDB" id="8922241at2759"/>
<evidence type="ECO:0000256" key="5">
    <source>
        <dbReference type="ARBA" id="ARBA00022771"/>
    </source>
</evidence>
<keyword evidence="15" id="KW-1185">Reference proteome</keyword>
<evidence type="ECO:0000256" key="6">
    <source>
        <dbReference type="ARBA" id="ARBA00022833"/>
    </source>
</evidence>
<feature type="domain" description="C2H2-type" evidence="13">
    <location>
        <begin position="413"/>
        <end position="435"/>
    </location>
</feature>
<dbReference type="FunFam" id="3.30.160.60:FF:000624">
    <property type="entry name" value="zinc finger protein 697"/>
    <property type="match status" value="1"/>
</dbReference>
<dbReference type="Gene3D" id="3.30.160.60">
    <property type="entry name" value="Classic Zinc Finger"/>
    <property type="match status" value="8"/>
</dbReference>
<evidence type="ECO:0000256" key="4">
    <source>
        <dbReference type="ARBA" id="ARBA00022737"/>
    </source>
</evidence>
<evidence type="ECO:0000256" key="2">
    <source>
        <dbReference type="ARBA" id="ARBA00006991"/>
    </source>
</evidence>
<evidence type="ECO:0000313" key="15">
    <source>
        <dbReference type="Proteomes" id="UP000694548"/>
    </source>
</evidence>
<dbReference type="GO" id="GO:0003677">
    <property type="term" value="F:DNA binding"/>
    <property type="evidence" value="ECO:0007669"/>
    <property type="project" value="UniProtKB-KW"/>
</dbReference>
<dbReference type="AlphaFoldDB" id="A0A8C6PA74"/>
<keyword evidence="7" id="KW-0805">Transcription regulation</keyword>
<evidence type="ECO:0000256" key="8">
    <source>
        <dbReference type="ARBA" id="ARBA00023125"/>
    </source>
</evidence>
<evidence type="ECO:0000256" key="1">
    <source>
        <dbReference type="ARBA" id="ARBA00004123"/>
    </source>
</evidence>
<feature type="domain" description="C2H2-type" evidence="13">
    <location>
        <begin position="329"/>
        <end position="356"/>
    </location>
</feature>
<gene>
    <name evidence="14" type="primary">LOC107383702</name>
</gene>
<dbReference type="Ensembl" id="ENSNFUT00015042647.1">
    <property type="protein sequence ID" value="ENSNFUP00015040852.1"/>
    <property type="gene ID" value="ENSNFUG00015019596.1"/>
</dbReference>
<dbReference type="InterPro" id="IPR036236">
    <property type="entry name" value="Znf_C2H2_sf"/>
</dbReference>
<evidence type="ECO:0000256" key="12">
    <source>
        <dbReference type="SAM" id="MobiDB-lite"/>
    </source>
</evidence>